<dbReference type="STRING" id="631362.Thi970DRAFT_02752"/>
<reference evidence="2" key="1">
    <citation type="submission" date="2011-06" db="EMBL/GenBank/DDBJ databases">
        <authorList>
            <consortium name="US DOE Joint Genome Institute (JGI-PGF)"/>
            <person name="Lucas S."/>
            <person name="Han J."/>
            <person name="Lapidus A."/>
            <person name="Cheng J.-F."/>
            <person name="Goodwin L."/>
            <person name="Pitluck S."/>
            <person name="Peters L."/>
            <person name="Land M.L."/>
            <person name="Hauser L."/>
            <person name="Vogl K."/>
            <person name="Liu Z."/>
            <person name="Overmann J."/>
            <person name="Frigaard N.-U."/>
            <person name="Bryant D.A."/>
            <person name="Woyke T.J."/>
        </authorList>
    </citation>
    <scope>NUCLEOTIDE SEQUENCE [LARGE SCALE GENOMIC DNA]</scope>
    <source>
        <strain evidence="2">970</strain>
    </source>
</reference>
<proteinExistence type="predicted"/>
<reference evidence="1 2" key="2">
    <citation type="submission" date="2011-11" db="EMBL/GenBank/DDBJ databases">
        <authorList>
            <consortium name="US DOE Joint Genome Institute"/>
            <person name="Lucas S."/>
            <person name="Han J."/>
            <person name="Lapidus A."/>
            <person name="Cheng J.-F."/>
            <person name="Goodwin L."/>
            <person name="Pitluck S."/>
            <person name="Peters L."/>
            <person name="Ovchinnikova G."/>
            <person name="Zhang X."/>
            <person name="Detter J.C."/>
            <person name="Han C."/>
            <person name="Tapia R."/>
            <person name="Land M."/>
            <person name="Hauser L."/>
            <person name="Kyrpides N."/>
            <person name="Ivanova N."/>
            <person name="Pagani I."/>
            <person name="Vogl K."/>
            <person name="Liu Z."/>
            <person name="Overmann J."/>
            <person name="Frigaard N.-U."/>
            <person name="Bryant D."/>
            <person name="Woyke T."/>
        </authorList>
    </citation>
    <scope>NUCLEOTIDE SEQUENCE [LARGE SCALE GENOMIC DNA]</scope>
    <source>
        <strain evidence="1 2">970</strain>
    </source>
</reference>
<protein>
    <submittedName>
        <fullName evidence="1">Uncharacterized protein</fullName>
    </submittedName>
</protein>
<gene>
    <name evidence="1" type="ORF">Thi970DRAFT_02752</name>
</gene>
<dbReference type="Proteomes" id="UP000002964">
    <property type="component" value="Unassembled WGS sequence"/>
</dbReference>
<dbReference type="AlphaFoldDB" id="H8Z1D7"/>
<dbReference type="HOGENOM" id="CLU_2829958_0_0_6"/>
<accession>H8Z1D7</accession>
<dbReference type="EMBL" id="JH603169">
    <property type="protein sequence ID" value="EIC22486.1"/>
    <property type="molecule type" value="Genomic_DNA"/>
</dbReference>
<organism evidence="1 2">
    <name type="scientific">Thiorhodovibrio frisius</name>
    <dbReference type="NCBI Taxonomy" id="631362"/>
    <lineage>
        <taxon>Bacteria</taxon>
        <taxon>Pseudomonadati</taxon>
        <taxon>Pseudomonadota</taxon>
        <taxon>Gammaproteobacteria</taxon>
        <taxon>Chromatiales</taxon>
        <taxon>Chromatiaceae</taxon>
        <taxon>Thiorhodovibrio</taxon>
    </lineage>
</organism>
<evidence type="ECO:0000313" key="2">
    <source>
        <dbReference type="Proteomes" id="UP000002964"/>
    </source>
</evidence>
<sequence>MVAMLWQDRAGVSAFELNVLSSYPNRKWFLVLGRVTVTGVSAALDRIRDAAANPATAGRPKTENAL</sequence>
<name>H8Z1D7_9GAMM</name>
<keyword evidence="2" id="KW-1185">Reference proteome</keyword>
<evidence type="ECO:0000313" key="1">
    <source>
        <dbReference type="EMBL" id="EIC22486.1"/>
    </source>
</evidence>